<dbReference type="EMBL" id="LAZR01012962">
    <property type="protein sequence ID" value="KKM24245.1"/>
    <property type="molecule type" value="Genomic_DNA"/>
</dbReference>
<dbReference type="AlphaFoldDB" id="A0A0F9L9G0"/>
<sequence length="148" mass="15763">MPAWLHRTNKTVLRSIASADLPEAIANYIEEPDLSAVVGQPARYWIVAGDTVSLADQATRDAIDTAALSAVRDVLADEIDTVETFSRAFALVVLDEFNARTSKINSILAAIAGANNLNSLKSAAALITDLPIYSPAQLKAVVRLKADS</sequence>
<proteinExistence type="predicted"/>
<accession>A0A0F9L9G0</accession>
<protein>
    <submittedName>
        <fullName evidence="1">Uncharacterized protein</fullName>
    </submittedName>
</protein>
<organism evidence="1">
    <name type="scientific">marine sediment metagenome</name>
    <dbReference type="NCBI Taxonomy" id="412755"/>
    <lineage>
        <taxon>unclassified sequences</taxon>
        <taxon>metagenomes</taxon>
        <taxon>ecological metagenomes</taxon>
    </lineage>
</organism>
<name>A0A0F9L9G0_9ZZZZ</name>
<reference evidence="1" key="1">
    <citation type="journal article" date="2015" name="Nature">
        <title>Complex archaea that bridge the gap between prokaryotes and eukaryotes.</title>
        <authorList>
            <person name="Spang A."/>
            <person name="Saw J.H."/>
            <person name="Jorgensen S.L."/>
            <person name="Zaremba-Niedzwiedzka K."/>
            <person name="Martijn J."/>
            <person name="Lind A.E."/>
            <person name="van Eijk R."/>
            <person name="Schleper C."/>
            <person name="Guy L."/>
            <person name="Ettema T.J."/>
        </authorList>
    </citation>
    <scope>NUCLEOTIDE SEQUENCE</scope>
</reference>
<gene>
    <name evidence="1" type="ORF">LCGC14_1607060</name>
</gene>
<evidence type="ECO:0000313" key="1">
    <source>
        <dbReference type="EMBL" id="KKM24245.1"/>
    </source>
</evidence>
<comment type="caution">
    <text evidence="1">The sequence shown here is derived from an EMBL/GenBank/DDBJ whole genome shotgun (WGS) entry which is preliminary data.</text>
</comment>